<dbReference type="AlphaFoldDB" id="A0A1V4AZ44"/>
<keyword evidence="2" id="KW-0808">Transferase</keyword>
<gene>
    <name evidence="2" type="primary">lex1</name>
    <name evidence="3" type="synonym">lex1_1</name>
    <name evidence="2" type="ORF">NCTC1659_00186</name>
    <name evidence="3" type="ORF">NCTC8540_00343</name>
</gene>
<proteinExistence type="predicted"/>
<name>A0A1V4AZ44_9PAST</name>
<evidence type="ECO:0000313" key="5">
    <source>
        <dbReference type="Proteomes" id="UP000254496"/>
    </source>
</evidence>
<dbReference type="RefSeq" id="WP_078219165.1">
    <property type="nucleotide sequence ID" value="NZ_MUXZ01000036.1"/>
</dbReference>
<dbReference type="EC" id="2.-.-.-" evidence="2"/>
<dbReference type="GO" id="GO:0016740">
    <property type="term" value="F:transferase activity"/>
    <property type="evidence" value="ECO:0007669"/>
    <property type="project" value="UniProtKB-KW"/>
</dbReference>
<dbReference type="STRING" id="733.B0186_09660"/>
<dbReference type="EMBL" id="UGHJ01000001">
    <property type="protein sequence ID" value="STO67870.1"/>
    <property type="molecule type" value="Genomic_DNA"/>
</dbReference>
<dbReference type="Proteomes" id="UP000254329">
    <property type="component" value="Unassembled WGS sequence"/>
</dbReference>
<dbReference type="Pfam" id="PF01755">
    <property type="entry name" value="Glyco_transf_25"/>
    <property type="match status" value="1"/>
</dbReference>
<evidence type="ECO:0000313" key="2">
    <source>
        <dbReference type="EMBL" id="STO58965.1"/>
    </source>
</evidence>
<protein>
    <submittedName>
        <fullName evidence="2">Galactosyl transferase Lic2B</fullName>
        <ecNumber evidence="2">2.-.-.-</ecNumber>
    </submittedName>
</protein>
<evidence type="ECO:0000259" key="1">
    <source>
        <dbReference type="Pfam" id="PF01755"/>
    </source>
</evidence>
<dbReference type="CDD" id="cd06532">
    <property type="entry name" value="Glyco_transf_25"/>
    <property type="match status" value="1"/>
</dbReference>
<dbReference type="Proteomes" id="UP000254496">
    <property type="component" value="Unassembled WGS sequence"/>
</dbReference>
<dbReference type="OrthoDB" id="9816113at2"/>
<keyword evidence="4" id="KW-1185">Reference proteome</keyword>
<organism evidence="2 4">
    <name type="scientific">Canicola haemoglobinophilus</name>
    <dbReference type="NCBI Taxonomy" id="733"/>
    <lineage>
        <taxon>Bacteria</taxon>
        <taxon>Pseudomonadati</taxon>
        <taxon>Pseudomonadota</taxon>
        <taxon>Gammaproteobacteria</taxon>
        <taxon>Pasteurellales</taxon>
        <taxon>Pasteurellaceae</taxon>
        <taxon>Canicola</taxon>
    </lineage>
</organism>
<dbReference type="EMBL" id="UGHF01000001">
    <property type="protein sequence ID" value="STO58965.1"/>
    <property type="molecule type" value="Genomic_DNA"/>
</dbReference>
<feature type="domain" description="Glycosyl transferase family 25" evidence="1">
    <location>
        <begin position="2"/>
        <end position="178"/>
    </location>
</feature>
<evidence type="ECO:0000313" key="3">
    <source>
        <dbReference type="EMBL" id="STO67870.1"/>
    </source>
</evidence>
<dbReference type="InterPro" id="IPR002654">
    <property type="entry name" value="Glyco_trans_25"/>
</dbReference>
<reference evidence="4 5" key="1">
    <citation type="submission" date="2018-06" db="EMBL/GenBank/DDBJ databases">
        <authorList>
            <consortium name="Pathogen Informatics"/>
            <person name="Doyle S."/>
        </authorList>
    </citation>
    <scope>NUCLEOTIDE SEQUENCE [LARGE SCALE GENOMIC DNA]</scope>
    <source>
        <strain evidence="2 4">NCTC1659</strain>
        <strain evidence="3 5">NCTC8540</strain>
    </source>
</reference>
<evidence type="ECO:0000313" key="4">
    <source>
        <dbReference type="Proteomes" id="UP000254329"/>
    </source>
</evidence>
<sequence length="264" mass="31159">MNNYVISLIDAQNRREHIKREFDKHNIRFEFYDAIKPSIELDKLIEYHIPNLKKSALTQGEKACFMSHFLLWKKCLEQNLEYITIYEDDIILGSNADKFLGNDDWLKERITTNKFILRLETFLMSSKMENSQIPAYLNRKINILKEPHYGTAGYIISSDCIKEVISIIKNIPDSELDAIDQILFNYLLTQNTISIYQLSPGVCVQELQINKKSSLLSSDLEADRKKRYNEQNKKGIRYRIMKIITKPKRMLNKYLAKKYIVKFE</sequence>
<accession>A0A1V4AZ44</accession>